<dbReference type="OrthoDB" id="7055747at2"/>
<dbReference type="eggNOG" id="ENOG502Z87B">
    <property type="taxonomic scope" value="Bacteria"/>
</dbReference>
<evidence type="ECO:0000313" key="2">
    <source>
        <dbReference type="EMBL" id="EWC41196.1"/>
    </source>
</evidence>
<name>A0A061JN97_STUST</name>
<reference evidence="2 3" key="1">
    <citation type="journal article" date="2013" name="Genome Announc.">
        <title>Draft Genome of the Nitrogen-Fixing Bacterium Pseudomonas stutzeri Strain KOS6 Isolated from Industrial Hydrocarbon Sludge.</title>
        <authorList>
            <person name="Grigoryeva T.V."/>
            <person name="Laikov A.V."/>
            <person name="Naumova R.P."/>
            <person name="Manolov A.I."/>
            <person name="Larin A.K."/>
            <person name="Karpova I.Y."/>
            <person name="Semashko T.A."/>
            <person name="Alexeev D.G."/>
            <person name="Kostryukova E.S."/>
            <person name="Muller R."/>
            <person name="Govorun V.M."/>
        </authorList>
    </citation>
    <scope>NUCLEOTIDE SEQUENCE [LARGE SCALE GENOMIC DNA]</scope>
    <source>
        <strain evidence="2 3">KOS6</strain>
    </source>
</reference>
<evidence type="ECO:0000313" key="3">
    <source>
        <dbReference type="Proteomes" id="UP000026923"/>
    </source>
</evidence>
<dbReference type="Proteomes" id="UP000026923">
    <property type="component" value="Unassembled WGS sequence"/>
</dbReference>
<gene>
    <name evidence="2" type="ORF">B597_011025</name>
</gene>
<dbReference type="RefSeq" id="WP_003294122.1">
    <property type="nucleotide sequence ID" value="NZ_KK020677.1"/>
</dbReference>
<accession>A0A061JN97</accession>
<evidence type="ECO:0000256" key="1">
    <source>
        <dbReference type="SAM" id="Phobius"/>
    </source>
</evidence>
<dbReference type="EMBL" id="AMCZ02000012">
    <property type="protein sequence ID" value="EWC41196.1"/>
    <property type="molecule type" value="Genomic_DNA"/>
</dbReference>
<dbReference type="AlphaFoldDB" id="A0A061JN97"/>
<sequence>MTFPQASSERDSRTRWLKISAAFWLLLISAVALINSVGLSRLAEQTQSTAQDAQVNALVLRVADLEQQADADKRRPAPISQAEFATARQALDERMTRLEEADETRALAVDLQTLQARVSGIETRLEKTRQVASAARARAPVATKPKVPEPPFRVLGVELRGGERFLSITSTAAASLAGARLLREGDAEGGWQLQSIEAQAGVFQVNGQTQRIAVP</sequence>
<keyword evidence="1" id="KW-0472">Membrane</keyword>
<feature type="transmembrane region" description="Helical" evidence="1">
    <location>
        <begin position="21"/>
        <end position="39"/>
    </location>
</feature>
<keyword evidence="1" id="KW-0812">Transmembrane</keyword>
<comment type="caution">
    <text evidence="2">The sequence shown here is derived from an EMBL/GenBank/DDBJ whole genome shotgun (WGS) entry which is preliminary data.</text>
</comment>
<proteinExistence type="predicted"/>
<dbReference type="HOGENOM" id="CLU_108020_0_0_6"/>
<organism evidence="2 3">
    <name type="scientific">Stutzerimonas stutzeri KOS6</name>
    <dbReference type="NCBI Taxonomy" id="1218352"/>
    <lineage>
        <taxon>Bacteria</taxon>
        <taxon>Pseudomonadati</taxon>
        <taxon>Pseudomonadota</taxon>
        <taxon>Gammaproteobacteria</taxon>
        <taxon>Pseudomonadales</taxon>
        <taxon>Pseudomonadaceae</taxon>
        <taxon>Stutzerimonas</taxon>
    </lineage>
</organism>
<protein>
    <submittedName>
        <fullName evidence="2">Uncharacterized protein</fullName>
    </submittedName>
</protein>
<keyword evidence="1" id="KW-1133">Transmembrane helix</keyword>